<dbReference type="AlphaFoldDB" id="A0A0D8IVV7"/>
<evidence type="ECO:0000313" key="2">
    <source>
        <dbReference type="EMBL" id="KJF38825.1"/>
    </source>
</evidence>
<evidence type="ECO:0000256" key="1">
    <source>
        <dbReference type="SAM" id="MobiDB-lite"/>
    </source>
</evidence>
<feature type="compositionally biased region" description="Basic and acidic residues" evidence="1">
    <location>
        <begin position="21"/>
        <end position="32"/>
    </location>
</feature>
<name>A0A0D8IVV7_9FIRM</name>
<sequence length="87" mass="9883">MKIRRTGRSSGFYVACRGKKMPPDGTRKSEGPAEREFLCRRLGRPVLGGCPRAEAKQRAFPKREMPAPVRGRFLRIFYTEAEVCAHT</sequence>
<proteinExistence type="predicted"/>
<dbReference type="EMBL" id="JXXK01000030">
    <property type="protein sequence ID" value="KJF38825.1"/>
    <property type="molecule type" value="Genomic_DNA"/>
</dbReference>
<protein>
    <submittedName>
        <fullName evidence="2">Uncharacterized protein</fullName>
    </submittedName>
</protein>
<organism evidence="2 3">
    <name type="scientific">Ruthenibacterium lactatiformans</name>
    <dbReference type="NCBI Taxonomy" id="1550024"/>
    <lineage>
        <taxon>Bacteria</taxon>
        <taxon>Bacillati</taxon>
        <taxon>Bacillota</taxon>
        <taxon>Clostridia</taxon>
        <taxon>Eubacteriales</taxon>
        <taxon>Oscillospiraceae</taxon>
        <taxon>Ruthenibacterium</taxon>
    </lineage>
</organism>
<evidence type="ECO:0000313" key="3">
    <source>
        <dbReference type="Proteomes" id="UP000032483"/>
    </source>
</evidence>
<comment type="caution">
    <text evidence="2">The sequence shown here is derived from an EMBL/GenBank/DDBJ whole genome shotgun (WGS) entry which is preliminary data.</text>
</comment>
<dbReference type="Proteomes" id="UP000032483">
    <property type="component" value="Unassembled WGS sequence"/>
</dbReference>
<gene>
    <name evidence="2" type="ORF">TQ39_15935</name>
</gene>
<reference evidence="2" key="1">
    <citation type="submission" date="2015-02" db="EMBL/GenBank/DDBJ databases">
        <title>A novel member of the family Ruminococcaceae isolated from human feces.</title>
        <authorList>
            <person name="Shkoporov A.N."/>
            <person name="Chaplin A.V."/>
            <person name="Motuzova O.V."/>
            <person name="Kafarskaia L.I."/>
            <person name="Khokhlova E.V."/>
            <person name="Efimov B.A."/>
        </authorList>
    </citation>
    <scope>NUCLEOTIDE SEQUENCE [LARGE SCALE GENOMIC DNA]</scope>
    <source>
        <strain evidence="2">585-1</strain>
    </source>
</reference>
<accession>A0A0D8IVV7</accession>
<keyword evidence="3" id="KW-1185">Reference proteome</keyword>
<feature type="region of interest" description="Disordered" evidence="1">
    <location>
        <begin position="1"/>
        <end position="32"/>
    </location>
</feature>